<sequence>MHKIRPSITVPYIHPNRDHLDQRAIYGFIIYLACFPAFIVFTTDVSCRFINHY</sequence>
<protein>
    <submittedName>
        <fullName evidence="2">SJCHGC06787 protein</fullName>
    </submittedName>
</protein>
<reference evidence="2" key="1">
    <citation type="submission" date="2005-01" db="EMBL/GenBank/DDBJ databases">
        <authorList>
            <person name="Han Z."/>
        </authorList>
    </citation>
    <scope>NUCLEOTIDE SEQUENCE</scope>
</reference>
<evidence type="ECO:0000256" key="1">
    <source>
        <dbReference type="SAM" id="Phobius"/>
    </source>
</evidence>
<dbReference type="AlphaFoldDB" id="Q5BS12"/>
<dbReference type="EMBL" id="AY915452">
    <property type="protein sequence ID" value="AAX30673.1"/>
    <property type="molecule type" value="mRNA"/>
</dbReference>
<evidence type="ECO:0000313" key="2">
    <source>
        <dbReference type="EMBL" id="AAX30673.1"/>
    </source>
</evidence>
<keyword evidence="1" id="KW-1133">Transmembrane helix</keyword>
<reference evidence="2" key="2">
    <citation type="journal article" date="2006" name="PLoS Pathog.">
        <title>New perspectives on host-parasite interplay by comparative transcriptomic and proteomic analyses of Schistosoma japonicum.</title>
        <authorList>
            <person name="Liu F."/>
            <person name="Lu J."/>
            <person name="Hu W."/>
            <person name="Wang S.Y."/>
            <person name="Cui S.J."/>
            <person name="Chi M."/>
            <person name="Yan Q."/>
            <person name="Wang X.R."/>
            <person name="Song H.D."/>
            <person name="Xu X.N."/>
            <person name="Wang J.J."/>
            <person name="Zhang X.L."/>
            <person name="Zhang X."/>
            <person name="Wang Z.Q."/>
            <person name="Xue C.L."/>
            <person name="Brindley P.J."/>
            <person name="McManus D.P."/>
            <person name="Yang P.Y."/>
            <person name="Feng Z."/>
            <person name="Chen Z."/>
            <person name="Han Z.G."/>
        </authorList>
    </citation>
    <scope>NUCLEOTIDE SEQUENCE</scope>
</reference>
<keyword evidence="1" id="KW-0472">Membrane</keyword>
<feature type="transmembrane region" description="Helical" evidence="1">
    <location>
        <begin position="24"/>
        <end position="43"/>
    </location>
</feature>
<accession>Q5BS12</accession>
<proteinExistence type="evidence at transcript level"/>
<organism evidence="2">
    <name type="scientific">Schistosoma japonicum</name>
    <name type="common">Blood fluke</name>
    <dbReference type="NCBI Taxonomy" id="6182"/>
    <lineage>
        <taxon>Eukaryota</taxon>
        <taxon>Metazoa</taxon>
        <taxon>Spiralia</taxon>
        <taxon>Lophotrochozoa</taxon>
        <taxon>Platyhelminthes</taxon>
        <taxon>Trematoda</taxon>
        <taxon>Digenea</taxon>
        <taxon>Strigeidida</taxon>
        <taxon>Schistosomatoidea</taxon>
        <taxon>Schistosomatidae</taxon>
        <taxon>Schistosoma</taxon>
    </lineage>
</organism>
<keyword evidence="1" id="KW-0812">Transmembrane</keyword>
<name>Q5BS12_SCHJA</name>